<name>A0A2N3L2L6_9PROT</name>
<evidence type="ECO:0000256" key="4">
    <source>
        <dbReference type="SAM" id="Phobius"/>
    </source>
</evidence>
<dbReference type="NCBIfam" id="TIGR00254">
    <property type="entry name" value="GGDEF"/>
    <property type="match status" value="1"/>
</dbReference>
<dbReference type="PROSITE" id="PS50887">
    <property type="entry name" value="GGDEF"/>
    <property type="match status" value="1"/>
</dbReference>
<evidence type="ECO:0000313" key="8">
    <source>
        <dbReference type="Proteomes" id="UP000233332"/>
    </source>
</evidence>
<dbReference type="CDD" id="cd06225">
    <property type="entry name" value="HAMP"/>
    <property type="match status" value="1"/>
</dbReference>
<dbReference type="GO" id="GO:0016020">
    <property type="term" value="C:membrane"/>
    <property type="evidence" value="ECO:0007669"/>
    <property type="project" value="InterPro"/>
</dbReference>
<dbReference type="InterPro" id="IPR000160">
    <property type="entry name" value="GGDEF_dom"/>
</dbReference>
<dbReference type="RefSeq" id="WP_101304448.1">
    <property type="nucleotide sequence ID" value="NZ_NXGX01000008.1"/>
</dbReference>
<comment type="catalytic activity">
    <reaction evidence="2">
        <text>2 GTP = 3',3'-c-di-GMP + 2 diphosphate</text>
        <dbReference type="Rhea" id="RHEA:24898"/>
        <dbReference type="ChEBI" id="CHEBI:33019"/>
        <dbReference type="ChEBI" id="CHEBI:37565"/>
        <dbReference type="ChEBI" id="CHEBI:58805"/>
        <dbReference type="EC" id="2.7.7.65"/>
    </reaction>
</comment>
<protein>
    <recommendedName>
        <fullName evidence="1">diguanylate cyclase</fullName>
        <ecNumber evidence="1">2.7.7.65</ecNumber>
    </recommendedName>
</protein>
<dbReference type="InterPro" id="IPR003660">
    <property type="entry name" value="HAMP_dom"/>
</dbReference>
<gene>
    <name evidence="7" type="ORF">COO92_18345</name>
</gene>
<dbReference type="GO" id="GO:0052621">
    <property type="term" value="F:diguanylate cyclase activity"/>
    <property type="evidence" value="ECO:0007669"/>
    <property type="project" value="UniProtKB-EC"/>
</dbReference>
<accession>A0A2N3L2L6</accession>
<feature type="domain" description="GGDEF" evidence="6">
    <location>
        <begin position="412"/>
        <end position="545"/>
    </location>
</feature>
<dbReference type="Gene3D" id="6.10.340.10">
    <property type="match status" value="1"/>
</dbReference>
<keyword evidence="4" id="KW-1133">Transmembrane helix</keyword>
<dbReference type="SMART" id="SM00267">
    <property type="entry name" value="GGDEF"/>
    <property type="match status" value="1"/>
</dbReference>
<dbReference type="InterPro" id="IPR043128">
    <property type="entry name" value="Rev_trsase/Diguanyl_cyclase"/>
</dbReference>
<evidence type="ECO:0000256" key="3">
    <source>
        <dbReference type="SAM" id="Coils"/>
    </source>
</evidence>
<dbReference type="SMART" id="SM00304">
    <property type="entry name" value="HAMP"/>
    <property type="match status" value="1"/>
</dbReference>
<dbReference type="CDD" id="cd01949">
    <property type="entry name" value="GGDEF"/>
    <property type="match status" value="1"/>
</dbReference>
<keyword evidence="3" id="KW-0175">Coiled coil</keyword>
<feature type="coiled-coil region" evidence="3">
    <location>
        <begin position="357"/>
        <end position="384"/>
    </location>
</feature>
<dbReference type="EC" id="2.7.7.65" evidence="1"/>
<proteinExistence type="predicted"/>
<reference evidence="7 8" key="1">
    <citation type="submission" date="2017-09" db="EMBL/GenBank/DDBJ databases">
        <title>Biodiversity and function of Thalassospira species in the particle-attached aromatic-hydrocarbon-degrading consortia from the surface seawater of the China South Sea.</title>
        <authorList>
            <person name="Dong C."/>
            <person name="Lai Q."/>
            <person name="Shao Z."/>
        </authorList>
    </citation>
    <scope>NUCLEOTIDE SEQUENCE [LARGE SCALE GENOMIC DNA]</scope>
    <source>
        <strain evidence="7 8">139Z-12</strain>
    </source>
</reference>
<dbReference type="Pfam" id="PF00672">
    <property type="entry name" value="HAMP"/>
    <property type="match status" value="1"/>
</dbReference>
<keyword evidence="4" id="KW-0812">Transmembrane</keyword>
<dbReference type="SUPFAM" id="SSF55073">
    <property type="entry name" value="Nucleotide cyclase"/>
    <property type="match status" value="1"/>
</dbReference>
<evidence type="ECO:0000256" key="2">
    <source>
        <dbReference type="ARBA" id="ARBA00034247"/>
    </source>
</evidence>
<dbReference type="Gene3D" id="3.30.70.270">
    <property type="match status" value="1"/>
</dbReference>
<dbReference type="InterPro" id="IPR050469">
    <property type="entry name" value="Diguanylate_Cyclase"/>
</dbReference>
<dbReference type="InterPro" id="IPR029787">
    <property type="entry name" value="Nucleotide_cyclase"/>
</dbReference>
<comment type="caution">
    <text evidence="7">The sequence shown here is derived from an EMBL/GenBank/DDBJ whole genome shotgun (WGS) entry which is preliminary data.</text>
</comment>
<dbReference type="PANTHER" id="PTHR45138:SF9">
    <property type="entry name" value="DIGUANYLATE CYCLASE DGCM-RELATED"/>
    <property type="match status" value="1"/>
</dbReference>
<dbReference type="EMBL" id="NXGX01000008">
    <property type="protein sequence ID" value="PKR56940.1"/>
    <property type="molecule type" value="Genomic_DNA"/>
</dbReference>
<evidence type="ECO:0000259" key="5">
    <source>
        <dbReference type="PROSITE" id="PS50885"/>
    </source>
</evidence>
<dbReference type="SUPFAM" id="SSF158472">
    <property type="entry name" value="HAMP domain-like"/>
    <property type="match status" value="1"/>
</dbReference>
<dbReference type="AlphaFoldDB" id="A0A2N3L2L6"/>
<dbReference type="PROSITE" id="PS50885">
    <property type="entry name" value="HAMP"/>
    <property type="match status" value="1"/>
</dbReference>
<dbReference type="PANTHER" id="PTHR45138">
    <property type="entry name" value="REGULATORY COMPONENTS OF SENSORY TRANSDUCTION SYSTEM"/>
    <property type="match status" value="1"/>
</dbReference>
<dbReference type="GO" id="GO:0007165">
    <property type="term" value="P:signal transduction"/>
    <property type="evidence" value="ECO:0007669"/>
    <property type="project" value="InterPro"/>
</dbReference>
<evidence type="ECO:0000256" key="1">
    <source>
        <dbReference type="ARBA" id="ARBA00012528"/>
    </source>
</evidence>
<keyword evidence="4" id="KW-0472">Membrane</keyword>
<organism evidence="7 8">
    <name type="scientific">Thalassospira lohafexi</name>
    <dbReference type="NCBI Taxonomy" id="744227"/>
    <lineage>
        <taxon>Bacteria</taxon>
        <taxon>Pseudomonadati</taxon>
        <taxon>Pseudomonadota</taxon>
        <taxon>Alphaproteobacteria</taxon>
        <taxon>Rhodospirillales</taxon>
        <taxon>Thalassospiraceae</taxon>
        <taxon>Thalassospira</taxon>
    </lineage>
</organism>
<dbReference type="Proteomes" id="UP000233332">
    <property type="component" value="Unassembled WGS sequence"/>
</dbReference>
<dbReference type="FunFam" id="3.30.70.270:FF:000001">
    <property type="entry name" value="Diguanylate cyclase domain protein"/>
    <property type="match status" value="1"/>
</dbReference>
<evidence type="ECO:0000313" key="7">
    <source>
        <dbReference type="EMBL" id="PKR56940.1"/>
    </source>
</evidence>
<feature type="domain" description="HAMP" evidence="5">
    <location>
        <begin position="306"/>
        <end position="358"/>
    </location>
</feature>
<feature type="transmembrane region" description="Helical" evidence="4">
    <location>
        <begin position="285"/>
        <end position="309"/>
    </location>
</feature>
<sequence>MRLKHVLVVCFLALSVLPLFVSFGMLQSYSATQYRNQIEDKLNAVSQLAKQRLTAAIARIEDNTTLLANRTLLRQQLGEYAQTREYALYDTIENSLRDAKKGMEQIVDISVFAPNGQFIASINRTATSFDRAMLKGRDRIVFLRHSQELIVRSIVELEFDDNIVGYMVADFSGDFILDLVNDQTGLGETGEWLFAVRDENGDALFAVPLKYDARAAFIRRVAKDRLDVPITQALLGQEINMANAHDYQERPVMASTRYIKSMDIGLVAKINESEVTAIIDEANKYLVMLGFALVLIAIVVGVLIASLIAKPVEQLRKATQKLASGDFDVQPVEASWREAKDLAASFTDMAESIHDLQENLQHKVEERTRDLDEANQRLMEISVRDPLTGVHNRRYVMERLEQEASRARRYNGQLAVAILDIDHFKQVNDTLGHATGDEVLIGLAFCVEHTLRTSDLFGRIGGEEFCIVIPEADKEGTLLLIERIRSAIEALPFNFDGKQLKVTCSFGVVFLAEEIDSTMLLMECADKALYHAKETGRNKIVVYNDMPKDLLAETSKDNAG</sequence>
<evidence type="ECO:0000259" key="6">
    <source>
        <dbReference type="PROSITE" id="PS50887"/>
    </source>
</evidence>
<keyword evidence="8" id="KW-1185">Reference proteome</keyword>
<dbReference type="Pfam" id="PF00990">
    <property type="entry name" value="GGDEF"/>
    <property type="match status" value="1"/>
</dbReference>